<dbReference type="OrthoDB" id="2870853at2759"/>
<organism evidence="3 4">
    <name type="scientific">Armillaria gallica</name>
    <name type="common">Bulbous honey fungus</name>
    <name type="synonym">Armillaria bulbosa</name>
    <dbReference type="NCBI Taxonomy" id="47427"/>
    <lineage>
        <taxon>Eukaryota</taxon>
        <taxon>Fungi</taxon>
        <taxon>Dikarya</taxon>
        <taxon>Basidiomycota</taxon>
        <taxon>Agaricomycotina</taxon>
        <taxon>Agaricomycetes</taxon>
        <taxon>Agaricomycetidae</taxon>
        <taxon>Agaricales</taxon>
        <taxon>Marasmiineae</taxon>
        <taxon>Physalacriaceae</taxon>
        <taxon>Armillaria</taxon>
    </lineage>
</organism>
<evidence type="ECO:0000259" key="2">
    <source>
        <dbReference type="Pfam" id="PF20415"/>
    </source>
</evidence>
<gene>
    <name evidence="3" type="ORF">ARMGADRAFT_1014211</name>
</gene>
<dbReference type="Proteomes" id="UP000217790">
    <property type="component" value="Unassembled WGS sequence"/>
</dbReference>
<evidence type="ECO:0000256" key="1">
    <source>
        <dbReference type="SAM" id="MobiDB-lite"/>
    </source>
</evidence>
<accession>A0A2H3D6N9</accession>
<name>A0A2H3D6N9_ARMGA</name>
<sequence>MGGQPFSERERVYTIASERIAPRIHGKQQQTTADPESGPNDPECPAEDAPQETNTVGRGGRGGNHQIQDDDDGRKVLFDNKLHIRWIEVAGRKPIFPNNAPPVVATSPMGILKLRPDDPFTSPAEILARFEHGNPALVEIFLTSDPRLHNCDDWKQHICTPKVDGAVILVNGLPNPIEIPASEGRFLSTRRVLKLVHSELMKDVGKNWWMFVEKERRGEVAKAWEKRVYGNLEGRETVQSPPAKLIDYLLENIVFDGFTFVMRDASGRTWLKMHTKAGRHGVLYVTRYYFNRPILASYPPSE</sequence>
<reference evidence="4" key="1">
    <citation type="journal article" date="2017" name="Nat. Ecol. Evol.">
        <title>Genome expansion and lineage-specific genetic innovations in the forest pathogenic fungi Armillaria.</title>
        <authorList>
            <person name="Sipos G."/>
            <person name="Prasanna A.N."/>
            <person name="Walter M.C."/>
            <person name="O'Connor E."/>
            <person name="Balint B."/>
            <person name="Krizsan K."/>
            <person name="Kiss B."/>
            <person name="Hess J."/>
            <person name="Varga T."/>
            <person name="Slot J."/>
            <person name="Riley R."/>
            <person name="Boka B."/>
            <person name="Rigling D."/>
            <person name="Barry K."/>
            <person name="Lee J."/>
            <person name="Mihaltcheva S."/>
            <person name="LaButti K."/>
            <person name="Lipzen A."/>
            <person name="Waldron R."/>
            <person name="Moloney N.M."/>
            <person name="Sperisen C."/>
            <person name="Kredics L."/>
            <person name="Vagvoelgyi C."/>
            <person name="Patrignani A."/>
            <person name="Fitzpatrick D."/>
            <person name="Nagy I."/>
            <person name="Doyle S."/>
            <person name="Anderson J.B."/>
            <person name="Grigoriev I.V."/>
            <person name="Gueldener U."/>
            <person name="Muensterkoetter M."/>
            <person name="Nagy L.G."/>
        </authorList>
    </citation>
    <scope>NUCLEOTIDE SEQUENCE [LARGE SCALE GENOMIC DNA]</scope>
    <source>
        <strain evidence="4">Ar21-2</strain>
    </source>
</reference>
<evidence type="ECO:0000313" key="4">
    <source>
        <dbReference type="Proteomes" id="UP000217790"/>
    </source>
</evidence>
<dbReference type="Pfam" id="PF20415">
    <property type="entry name" value="DUF6699"/>
    <property type="match status" value="1"/>
</dbReference>
<evidence type="ECO:0000313" key="3">
    <source>
        <dbReference type="EMBL" id="PBK90915.1"/>
    </source>
</evidence>
<dbReference type="EMBL" id="KZ293663">
    <property type="protein sequence ID" value="PBK90915.1"/>
    <property type="molecule type" value="Genomic_DNA"/>
</dbReference>
<dbReference type="OMA" id="LHIRWIE"/>
<dbReference type="AlphaFoldDB" id="A0A2H3D6N9"/>
<feature type="domain" description="DUF6699" evidence="2">
    <location>
        <begin position="149"/>
        <end position="258"/>
    </location>
</feature>
<proteinExistence type="predicted"/>
<feature type="region of interest" description="Disordered" evidence="1">
    <location>
        <begin position="1"/>
        <end position="72"/>
    </location>
</feature>
<protein>
    <recommendedName>
        <fullName evidence="2">DUF6699 domain-containing protein</fullName>
    </recommendedName>
</protein>
<keyword evidence="4" id="KW-1185">Reference proteome</keyword>
<dbReference type="InterPro" id="IPR046522">
    <property type="entry name" value="DUF6699"/>
</dbReference>
<dbReference type="InParanoid" id="A0A2H3D6N9"/>